<keyword evidence="2" id="KW-1185">Reference proteome</keyword>
<dbReference type="RefSeq" id="WP_354919846.1">
    <property type="nucleotide sequence ID" value="NZ_JBHTCG010000013.1"/>
</dbReference>
<dbReference type="Proteomes" id="UP001596496">
    <property type="component" value="Unassembled WGS sequence"/>
</dbReference>
<sequence>MGQDDDAPAERFTDEEYAFLRFVRFGQLPERILPSQMVEEIKTDLPQDVPERAFDARKWGEAGGL</sequence>
<comment type="caution">
    <text evidence="1">The sequence shown here is derived from an EMBL/GenBank/DDBJ whole genome shotgun (WGS) entry which is preliminary data.</text>
</comment>
<gene>
    <name evidence="1" type="ORF">ACFQSB_20495</name>
</gene>
<reference evidence="2" key="1">
    <citation type="journal article" date="2019" name="Int. J. Syst. Evol. Microbiol.">
        <title>The Global Catalogue of Microorganisms (GCM) 10K type strain sequencing project: providing services to taxonomists for standard genome sequencing and annotation.</title>
        <authorList>
            <consortium name="The Broad Institute Genomics Platform"/>
            <consortium name="The Broad Institute Genome Sequencing Center for Infectious Disease"/>
            <person name="Wu L."/>
            <person name="Ma J."/>
        </authorList>
    </citation>
    <scope>NUCLEOTIDE SEQUENCE [LARGE SCALE GENOMIC DNA]</scope>
    <source>
        <strain evidence="2">CECT 7649</strain>
    </source>
</reference>
<accession>A0ABW2P5R5</accession>
<protein>
    <recommendedName>
        <fullName evidence="3">DUF1549 domain-containing protein</fullName>
    </recommendedName>
</protein>
<proteinExistence type="predicted"/>
<evidence type="ECO:0000313" key="2">
    <source>
        <dbReference type="Proteomes" id="UP001596496"/>
    </source>
</evidence>
<evidence type="ECO:0000313" key="1">
    <source>
        <dbReference type="EMBL" id="MFC7384604.1"/>
    </source>
</evidence>
<organism evidence="1 2">
    <name type="scientific">Sphaerisporangium rhizosphaerae</name>
    <dbReference type="NCBI Taxonomy" id="2269375"/>
    <lineage>
        <taxon>Bacteria</taxon>
        <taxon>Bacillati</taxon>
        <taxon>Actinomycetota</taxon>
        <taxon>Actinomycetes</taxon>
        <taxon>Streptosporangiales</taxon>
        <taxon>Streptosporangiaceae</taxon>
        <taxon>Sphaerisporangium</taxon>
    </lineage>
</organism>
<dbReference type="EMBL" id="JBHTCG010000013">
    <property type="protein sequence ID" value="MFC7384604.1"/>
    <property type="molecule type" value="Genomic_DNA"/>
</dbReference>
<evidence type="ECO:0008006" key="3">
    <source>
        <dbReference type="Google" id="ProtNLM"/>
    </source>
</evidence>
<name>A0ABW2P5R5_9ACTN</name>